<dbReference type="GO" id="GO:0009073">
    <property type="term" value="P:aromatic amino acid family biosynthetic process"/>
    <property type="evidence" value="ECO:0007669"/>
    <property type="project" value="UniProtKB-KW"/>
</dbReference>
<sequence>MEKVRVELGERSYDIVIGRGILSGIGESMAAFGFSPRVAVISNPTVFPLYGPVMLDSLRGAGFECFEILIPDGEEYKDFFWSHHLLTCLLKNRLDRNSCIVALGGGVIGDISGFAASLYMRGLHFIQIPTTLLAQVDSSVGGKTGVNHSLGKNMIGSFYQPRLVRIDPDTLKTLPEREFLSGVAEVIKYGVIRDSALFDFMERNRDAVRRLDTGALEFIIGRSCAIKAEVVSHDERESGLRAILNFGHTVGHAVETETGYSRYLHGEAVAIGMHYAARLSASMGMLDTSQADRIEALIEAYGLPSRLPGDLNRDALLSHMQIDKKTVAGEIRFVLPERIGKVRVHKGTGAEEIRKVLAV</sequence>
<dbReference type="HAMAP" id="MF_00110">
    <property type="entry name" value="DHQ_synthase"/>
    <property type="match status" value="1"/>
</dbReference>
<keyword evidence="10 18" id="KW-0028">Amino-acid biosynthesis</keyword>
<keyword evidence="17 18" id="KW-0170">Cobalt</keyword>
<dbReference type="GO" id="GO:0046872">
    <property type="term" value="F:metal ion binding"/>
    <property type="evidence" value="ECO:0007669"/>
    <property type="project" value="UniProtKB-KW"/>
</dbReference>
<accession>A0A953J7V7</accession>
<feature type="binding site" evidence="18">
    <location>
        <begin position="170"/>
        <end position="173"/>
    </location>
    <ligand>
        <name>NAD(+)</name>
        <dbReference type="ChEBI" id="CHEBI:57540"/>
    </ligand>
</feature>
<dbReference type="FunFam" id="3.40.50.1970:FF:000001">
    <property type="entry name" value="3-dehydroquinate synthase"/>
    <property type="match status" value="1"/>
</dbReference>
<keyword evidence="12 18" id="KW-0547">Nucleotide-binding</keyword>
<feature type="binding site" evidence="18">
    <location>
        <position position="152"/>
    </location>
    <ligand>
        <name>NAD(+)</name>
        <dbReference type="ChEBI" id="CHEBI:57540"/>
    </ligand>
</feature>
<comment type="function">
    <text evidence="3 18">Catalyzes the conversion of 3-deoxy-D-arabino-heptulosonate 7-phosphate (DAHP) to dehydroquinate (DHQ).</text>
</comment>
<dbReference type="Gene3D" id="1.20.1090.10">
    <property type="entry name" value="Dehydroquinate synthase-like - alpha domain"/>
    <property type="match status" value="1"/>
</dbReference>
<proteinExistence type="inferred from homology"/>
<evidence type="ECO:0000313" key="21">
    <source>
        <dbReference type="EMBL" id="MBZ0154814.1"/>
    </source>
</evidence>
<protein>
    <recommendedName>
        <fullName evidence="8 18">3-dehydroquinate synthase</fullName>
        <shortName evidence="18">DHQS</shortName>
        <ecNumber evidence="7 18">4.2.3.4</ecNumber>
    </recommendedName>
</protein>
<comment type="subcellular location">
    <subcellularLocation>
        <location evidence="4 18">Cytoplasm</location>
    </subcellularLocation>
</comment>
<evidence type="ECO:0000256" key="14">
    <source>
        <dbReference type="ARBA" id="ARBA00023027"/>
    </source>
</evidence>
<dbReference type="NCBIfam" id="TIGR01357">
    <property type="entry name" value="aroB"/>
    <property type="match status" value="1"/>
</dbReference>
<evidence type="ECO:0000256" key="9">
    <source>
        <dbReference type="ARBA" id="ARBA00022490"/>
    </source>
</evidence>
<dbReference type="Proteomes" id="UP000705867">
    <property type="component" value="Unassembled WGS sequence"/>
</dbReference>
<reference evidence="21" key="1">
    <citation type="journal article" date="2021" name="bioRxiv">
        <title>Unraveling nitrogen, sulfur and carbon metabolic pathways and microbial community transcriptional responses to substrate deprivation and toxicity stresses in a bioreactor mimicking anoxic brackish coastal sediment conditions.</title>
        <authorList>
            <person name="Martins P.D."/>
            <person name="Echeveste M.J."/>
            <person name="Arshad A."/>
            <person name="Kurth J."/>
            <person name="Ouboter H."/>
            <person name="Jetten M.S.M."/>
            <person name="Welte C.U."/>
        </authorList>
    </citation>
    <scope>NUCLEOTIDE SEQUENCE</scope>
    <source>
        <strain evidence="21">MAG_39</strain>
    </source>
</reference>
<evidence type="ECO:0000256" key="16">
    <source>
        <dbReference type="ARBA" id="ARBA00023239"/>
    </source>
</evidence>
<feature type="binding site" evidence="18">
    <location>
        <position position="185"/>
    </location>
    <ligand>
        <name>Zn(2+)</name>
        <dbReference type="ChEBI" id="CHEBI:29105"/>
    </ligand>
</feature>
<comment type="cofactor">
    <cofactor evidence="2 18">
        <name>NAD(+)</name>
        <dbReference type="ChEBI" id="CHEBI:57540"/>
    </cofactor>
</comment>
<gene>
    <name evidence="18 21" type="primary">aroB</name>
    <name evidence="21" type="ORF">K8I29_01195</name>
</gene>
<evidence type="ECO:0000259" key="19">
    <source>
        <dbReference type="Pfam" id="PF01761"/>
    </source>
</evidence>
<evidence type="ECO:0000256" key="12">
    <source>
        <dbReference type="ARBA" id="ARBA00022741"/>
    </source>
</evidence>
<evidence type="ECO:0000259" key="20">
    <source>
        <dbReference type="Pfam" id="PF24621"/>
    </source>
</evidence>
<dbReference type="EC" id="4.2.3.4" evidence="7 18"/>
<evidence type="ECO:0000256" key="5">
    <source>
        <dbReference type="ARBA" id="ARBA00004661"/>
    </source>
</evidence>
<evidence type="ECO:0000256" key="4">
    <source>
        <dbReference type="ARBA" id="ARBA00004496"/>
    </source>
</evidence>
<feature type="binding site" evidence="18">
    <location>
        <begin position="130"/>
        <end position="131"/>
    </location>
    <ligand>
        <name>NAD(+)</name>
        <dbReference type="ChEBI" id="CHEBI:57540"/>
    </ligand>
</feature>
<dbReference type="GO" id="GO:0003856">
    <property type="term" value="F:3-dehydroquinate synthase activity"/>
    <property type="evidence" value="ECO:0007669"/>
    <property type="project" value="UniProtKB-UniRule"/>
</dbReference>
<keyword evidence="13 18" id="KW-0862">Zinc</keyword>
<dbReference type="Gene3D" id="3.40.50.1970">
    <property type="match status" value="1"/>
</dbReference>
<dbReference type="PANTHER" id="PTHR43622">
    <property type="entry name" value="3-DEHYDROQUINATE SYNTHASE"/>
    <property type="match status" value="1"/>
</dbReference>
<dbReference type="GO" id="GO:0005737">
    <property type="term" value="C:cytoplasm"/>
    <property type="evidence" value="ECO:0007669"/>
    <property type="project" value="UniProtKB-SubCell"/>
</dbReference>
<dbReference type="InterPro" id="IPR016037">
    <property type="entry name" value="DHQ_synth_AroB"/>
</dbReference>
<comment type="pathway">
    <text evidence="5 18">Metabolic intermediate biosynthesis; chorismate biosynthesis; chorismate from D-erythrose 4-phosphate and phosphoenolpyruvate: step 2/7.</text>
</comment>
<evidence type="ECO:0000256" key="18">
    <source>
        <dbReference type="HAMAP-Rule" id="MF_00110"/>
    </source>
</evidence>
<dbReference type="PANTHER" id="PTHR43622:SF7">
    <property type="entry name" value="3-DEHYDROQUINATE SYNTHASE, CHLOROPLASTIC"/>
    <property type="match status" value="1"/>
</dbReference>
<keyword evidence="14 18" id="KW-0520">NAD</keyword>
<feature type="domain" description="3-dehydroquinate synthase C-terminal" evidence="20">
    <location>
        <begin position="182"/>
        <end position="326"/>
    </location>
</feature>
<dbReference type="PIRSF" id="PIRSF001455">
    <property type="entry name" value="DHQ_synth"/>
    <property type="match status" value="1"/>
</dbReference>
<comment type="cofactor">
    <cofactor evidence="18">
        <name>Co(2+)</name>
        <dbReference type="ChEBI" id="CHEBI:48828"/>
    </cofactor>
    <cofactor evidence="18">
        <name>Zn(2+)</name>
        <dbReference type="ChEBI" id="CHEBI:29105"/>
    </cofactor>
    <text evidence="18">Binds 1 divalent metal cation per subunit. Can use either Co(2+) or Zn(2+).</text>
</comment>
<dbReference type="CDD" id="cd08195">
    <property type="entry name" value="DHQS"/>
    <property type="match status" value="1"/>
</dbReference>
<keyword evidence="15 18" id="KW-0057">Aromatic amino acid biosynthesis</keyword>
<evidence type="ECO:0000256" key="7">
    <source>
        <dbReference type="ARBA" id="ARBA00013031"/>
    </source>
</evidence>
<dbReference type="InterPro" id="IPR056179">
    <property type="entry name" value="DHQS_C"/>
</dbReference>
<dbReference type="GO" id="GO:0009423">
    <property type="term" value="P:chorismate biosynthetic process"/>
    <property type="evidence" value="ECO:0007669"/>
    <property type="project" value="UniProtKB-UniRule"/>
</dbReference>
<dbReference type="Pfam" id="PF24621">
    <property type="entry name" value="DHQS_C"/>
    <property type="match status" value="1"/>
</dbReference>
<dbReference type="GO" id="GO:0000166">
    <property type="term" value="F:nucleotide binding"/>
    <property type="evidence" value="ECO:0007669"/>
    <property type="project" value="UniProtKB-KW"/>
</dbReference>
<evidence type="ECO:0000256" key="3">
    <source>
        <dbReference type="ARBA" id="ARBA00003485"/>
    </source>
</evidence>
<dbReference type="InterPro" id="IPR030963">
    <property type="entry name" value="DHQ_synth_fam"/>
</dbReference>
<evidence type="ECO:0000313" key="22">
    <source>
        <dbReference type="Proteomes" id="UP000705867"/>
    </source>
</evidence>
<evidence type="ECO:0000256" key="2">
    <source>
        <dbReference type="ARBA" id="ARBA00001911"/>
    </source>
</evidence>
<organism evidence="21 22">
    <name type="scientific">Candidatus Nitrobium versatile</name>
    <dbReference type="NCBI Taxonomy" id="2884831"/>
    <lineage>
        <taxon>Bacteria</taxon>
        <taxon>Pseudomonadati</taxon>
        <taxon>Nitrospirota</taxon>
        <taxon>Nitrospiria</taxon>
        <taxon>Nitrospirales</taxon>
        <taxon>Nitrospiraceae</taxon>
        <taxon>Candidatus Nitrobium</taxon>
    </lineage>
</organism>
<comment type="catalytic activity">
    <reaction evidence="1 18">
        <text>7-phospho-2-dehydro-3-deoxy-D-arabino-heptonate = 3-dehydroquinate + phosphate</text>
        <dbReference type="Rhea" id="RHEA:21968"/>
        <dbReference type="ChEBI" id="CHEBI:32364"/>
        <dbReference type="ChEBI" id="CHEBI:43474"/>
        <dbReference type="ChEBI" id="CHEBI:58394"/>
        <dbReference type="EC" id="4.2.3.4"/>
    </reaction>
</comment>
<comment type="similarity">
    <text evidence="6 18">Belongs to the sugar phosphate cyclases superfamily. Dehydroquinate synthase family.</text>
</comment>
<comment type="caution">
    <text evidence="21">The sequence shown here is derived from an EMBL/GenBank/DDBJ whole genome shotgun (WGS) entry which is preliminary data.</text>
</comment>
<dbReference type="InterPro" id="IPR030960">
    <property type="entry name" value="DHQS/DOIS_N"/>
</dbReference>
<evidence type="ECO:0000256" key="10">
    <source>
        <dbReference type="ARBA" id="ARBA00022605"/>
    </source>
</evidence>
<evidence type="ECO:0000256" key="15">
    <source>
        <dbReference type="ARBA" id="ARBA00023141"/>
    </source>
</evidence>
<evidence type="ECO:0000256" key="13">
    <source>
        <dbReference type="ARBA" id="ARBA00022833"/>
    </source>
</evidence>
<reference evidence="21" key="2">
    <citation type="submission" date="2021-08" db="EMBL/GenBank/DDBJ databases">
        <authorList>
            <person name="Dalcin Martins P."/>
        </authorList>
    </citation>
    <scope>NUCLEOTIDE SEQUENCE</scope>
    <source>
        <strain evidence="21">MAG_39</strain>
    </source>
</reference>
<keyword evidence="9 18" id="KW-0963">Cytoplasm</keyword>
<feature type="binding site" evidence="18">
    <location>
        <position position="265"/>
    </location>
    <ligand>
        <name>Zn(2+)</name>
        <dbReference type="ChEBI" id="CHEBI:29105"/>
    </ligand>
</feature>
<dbReference type="GO" id="GO:0008652">
    <property type="term" value="P:amino acid biosynthetic process"/>
    <property type="evidence" value="ECO:0007669"/>
    <property type="project" value="UniProtKB-KW"/>
</dbReference>
<evidence type="ECO:0000256" key="8">
    <source>
        <dbReference type="ARBA" id="ARBA00017684"/>
    </source>
</evidence>
<evidence type="ECO:0000256" key="11">
    <source>
        <dbReference type="ARBA" id="ARBA00022723"/>
    </source>
</evidence>
<feature type="binding site" evidence="18">
    <location>
        <position position="248"/>
    </location>
    <ligand>
        <name>Zn(2+)</name>
        <dbReference type="ChEBI" id="CHEBI:29105"/>
    </ligand>
</feature>
<evidence type="ECO:0000256" key="17">
    <source>
        <dbReference type="ARBA" id="ARBA00023285"/>
    </source>
</evidence>
<dbReference type="Pfam" id="PF01761">
    <property type="entry name" value="DHQ_synthase"/>
    <property type="match status" value="1"/>
</dbReference>
<feature type="domain" description="3-dehydroquinate synthase N-terminal" evidence="19">
    <location>
        <begin position="68"/>
        <end position="180"/>
    </location>
</feature>
<dbReference type="SUPFAM" id="SSF56796">
    <property type="entry name" value="Dehydroquinate synthase-like"/>
    <property type="match status" value="1"/>
</dbReference>
<name>A0A953J7V7_9BACT</name>
<feature type="binding site" evidence="18">
    <location>
        <begin position="106"/>
        <end position="110"/>
    </location>
    <ligand>
        <name>NAD(+)</name>
        <dbReference type="ChEBI" id="CHEBI:57540"/>
    </ligand>
</feature>
<keyword evidence="16 18" id="KW-0456">Lyase</keyword>
<dbReference type="InterPro" id="IPR050071">
    <property type="entry name" value="Dehydroquinate_synthase"/>
</dbReference>
<evidence type="ECO:0000256" key="1">
    <source>
        <dbReference type="ARBA" id="ARBA00001393"/>
    </source>
</evidence>
<dbReference type="AlphaFoldDB" id="A0A953J7V7"/>
<keyword evidence="11 18" id="KW-0479">Metal-binding</keyword>
<dbReference type="EMBL" id="JAIOIV010000014">
    <property type="protein sequence ID" value="MBZ0154814.1"/>
    <property type="molecule type" value="Genomic_DNA"/>
</dbReference>
<evidence type="ECO:0000256" key="6">
    <source>
        <dbReference type="ARBA" id="ARBA00005412"/>
    </source>
</evidence>
<feature type="binding site" evidence="18">
    <location>
        <begin position="72"/>
        <end position="77"/>
    </location>
    <ligand>
        <name>NAD(+)</name>
        <dbReference type="ChEBI" id="CHEBI:57540"/>
    </ligand>
</feature>
<feature type="binding site" evidence="18">
    <location>
        <position position="143"/>
    </location>
    <ligand>
        <name>NAD(+)</name>
        <dbReference type="ChEBI" id="CHEBI:57540"/>
    </ligand>
</feature>